<evidence type="ECO:0000256" key="10">
    <source>
        <dbReference type="RuleBase" id="RU003826"/>
    </source>
</evidence>
<evidence type="ECO:0000256" key="4">
    <source>
        <dbReference type="ARBA" id="ARBA00022842"/>
    </source>
</evidence>
<evidence type="ECO:0000256" key="7">
    <source>
        <dbReference type="ARBA" id="ARBA00047851"/>
    </source>
</evidence>
<comment type="pathway">
    <text evidence="1 9 11">Cofactor biosynthesis; thiamine diphosphate biosynthesis; thiamine phosphate from 4-amino-2-methyl-5-diphosphomethylpyrimidine and 4-methyl-5-(2-phosphoethyl)-thiazole: step 1/1.</text>
</comment>
<dbReference type="RefSeq" id="WP_154572211.1">
    <property type="nucleotide sequence ID" value="NZ_VUNB01000003.1"/>
</dbReference>
<dbReference type="GO" id="GO:0004789">
    <property type="term" value="F:thiamine-phosphate diphosphorylase activity"/>
    <property type="evidence" value="ECO:0007669"/>
    <property type="project" value="UniProtKB-UniRule"/>
</dbReference>
<feature type="binding site" evidence="9">
    <location>
        <position position="123"/>
    </location>
    <ligand>
        <name>4-amino-2-methyl-5-(diphosphooxymethyl)pyrimidine</name>
        <dbReference type="ChEBI" id="CHEBI:57841"/>
    </ligand>
</feature>
<organism evidence="13">
    <name type="scientific">Baileyella intestinalis</name>
    <dbReference type="NCBI Taxonomy" id="2606709"/>
    <lineage>
        <taxon>Bacteria</taxon>
        <taxon>Bacillati</taxon>
        <taxon>Bacillota</taxon>
        <taxon>Clostridia</taxon>
        <taxon>Peptostreptococcales</taxon>
        <taxon>Anaerovoracaceae</taxon>
        <taxon>Baileyella</taxon>
    </lineage>
</organism>
<feature type="binding site" evidence="9">
    <location>
        <position position="84"/>
    </location>
    <ligand>
        <name>4-amino-2-methyl-5-(diphosphooxymethyl)pyrimidine</name>
        <dbReference type="ChEBI" id="CHEBI:57841"/>
    </ligand>
</feature>
<dbReference type="UniPathway" id="UPA00060">
    <property type="reaction ID" value="UER00141"/>
</dbReference>
<evidence type="ECO:0000256" key="11">
    <source>
        <dbReference type="RuleBase" id="RU004253"/>
    </source>
</evidence>
<comment type="caution">
    <text evidence="13">The sequence shown here is derived from an EMBL/GenBank/DDBJ whole genome shotgun (WGS) entry which is preliminary data.</text>
</comment>
<dbReference type="GO" id="GO:0009228">
    <property type="term" value="P:thiamine biosynthetic process"/>
    <property type="evidence" value="ECO:0007669"/>
    <property type="project" value="UniProtKB-KW"/>
</dbReference>
<dbReference type="InterPro" id="IPR013785">
    <property type="entry name" value="Aldolase_TIM"/>
</dbReference>
<keyword evidence="2 9" id="KW-0808">Transferase</keyword>
<dbReference type="EMBL" id="VUNB01000003">
    <property type="protein sequence ID" value="MST68737.1"/>
    <property type="molecule type" value="Genomic_DNA"/>
</dbReference>
<keyword evidence="4 9" id="KW-0460">Magnesium</keyword>
<dbReference type="EC" id="2.5.1.3" evidence="9"/>
<dbReference type="InterPro" id="IPR036206">
    <property type="entry name" value="ThiamineP_synth_sf"/>
</dbReference>
<evidence type="ECO:0000256" key="2">
    <source>
        <dbReference type="ARBA" id="ARBA00022679"/>
    </source>
</evidence>
<dbReference type="GO" id="GO:0005737">
    <property type="term" value="C:cytoplasm"/>
    <property type="evidence" value="ECO:0007669"/>
    <property type="project" value="TreeGrafter"/>
</dbReference>
<comment type="cofactor">
    <cofactor evidence="9">
        <name>Mg(2+)</name>
        <dbReference type="ChEBI" id="CHEBI:18420"/>
    </cofactor>
    <text evidence="9">Binds 1 Mg(2+) ion per subunit.</text>
</comment>
<name>A0A6A8MBI0_9FIRM</name>
<gene>
    <name evidence="9 13" type="primary">thiE</name>
    <name evidence="13" type="ORF">FYJ66_03915</name>
</gene>
<evidence type="ECO:0000259" key="12">
    <source>
        <dbReference type="Pfam" id="PF02581"/>
    </source>
</evidence>
<evidence type="ECO:0000256" key="9">
    <source>
        <dbReference type="HAMAP-Rule" id="MF_00097"/>
    </source>
</evidence>
<accession>A0A6A8MBI0</accession>
<feature type="binding site" evidence="9">
    <location>
        <position position="179"/>
    </location>
    <ligand>
        <name>2-[(2R,5Z)-2-carboxy-4-methylthiazol-5(2H)-ylidene]ethyl phosphate</name>
        <dbReference type="ChEBI" id="CHEBI:62899"/>
    </ligand>
</feature>
<keyword evidence="5 9" id="KW-0784">Thiamine biosynthesis</keyword>
<evidence type="ECO:0000256" key="1">
    <source>
        <dbReference type="ARBA" id="ARBA00005165"/>
    </source>
</evidence>
<dbReference type="InterPro" id="IPR034291">
    <property type="entry name" value="TMP_synthase"/>
</dbReference>
<dbReference type="GO" id="GO:0009229">
    <property type="term" value="P:thiamine diphosphate biosynthetic process"/>
    <property type="evidence" value="ECO:0007669"/>
    <property type="project" value="UniProtKB-UniRule"/>
</dbReference>
<dbReference type="SUPFAM" id="SSF51391">
    <property type="entry name" value="Thiamin phosphate synthase"/>
    <property type="match status" value="1"/>
</dbReference>
<reference evidence="13" key="1">
    <citation type="submission" date="2019-09" db="EMBL/GenBank/DDBJ databases">
        <title>In-depth cultivation of the pig gut microbiome towards novel bacterial diversity and tailored functional studies.</title>
        <authorList>
            <person name="Wylensek D."/>
            <person name="Hitch T.C.A."/>
            <person name="Clavel T."/>
        </authorList>
    </citation>
    <scope>NUCLEOTIDE SEQUENCE</scope>
    <source>
        <strain evidence="13">RF-744-FAT-WT-3</strain>
    </source>
</reference>
<evidence type="ECO:0000256" key="8">
    <source>
        <dbReference type="ARBA" id="ARBA00047883"/>
    </source>
</evidence>
<feature type="domain" description="Thiamine phosphate synthase/TenI" evidence="12">
    <location>
        <begin position="19"/>
        <end position="202"/>
    </location>
</feature>
<dbReference type="HAMAP" id="MF_00097">
    <property type="entry name" value="TMP_synthase"/>
    <property type="match status" value="1"/>
</dbReference>
<dbReference type="FunFam" id="3.20.20.70:FF:000096">
    <property type="entry name" value="Thiamine-phosphate synthase"/>
    <property type="match status" value="1"/>
</dbReference>
<proteinExistence type="inferred from homology"/>
<dbReference type="InterPro" id="IPR022998">
    <property type="entry name" value="ThiamineP_synth_TenI"/>
</dbReference>
<dbReference type="AlphaFoldDB" id="A0A6A8MBI0"/>
<dbReference type="Pfam" id="PF02581">
    <property type="entry name" value="TMP-TENI"/>
    <property type="match status" value="1"/>
</dbReference>
<dbReference type="PANTHER" id="PTHR20857">
    <property type="entry name" value="THIAMINE-PHOSPHATE PYROPHOSPHORYLASE"/>
    <property type="match status" value="1"/>
</dbReference>
<evidence type="ECO:0000313" key="13">
    <source>
        <dbReference type="EMBL" id="MST68737.1"/>
    </source>
</evidence>
<feature type="binding site" evidence="9">
    <location>
        <position position="104"/>
    </location>
    <ligand>
        <name>Mg(2+)</name>
        <dbReference type="ChEBI" id="CHEBI:18420"/>
    </ligand>
</feature>
<evidence type="ECO:0000256" key="5">
    <source>
        <dbReference type="ARBA" id="ARBA00022977"/>
    </source>
</evidence>
<dbReference type="CDD" id="cd00564">
    <property type="entry name" value="TMP_TenI"/>
    <property type="match status" value="1"/>
</dbReference>
<feature type="binding site" evidence="9">
    <location>
        <begin position="149"/>
        <end position="151"/>
    </location>
    <ligand>
        <name>2-[(2R,5Z)-2-carboxy-4-methylthiazol-5(2H)-ylidene]ethyl phosphate</name>
        <dbReference type="ChEBI" id="CHEBI:62899"/>
    </ligand>
</feature>
<comment type="catalytic activity">
    <reaction evidence="8 9 10">
        <text>2-[(2R,5Z)-2-carboxy-4-methylthiazol-5(2H)-ylidene]ethyl phosphate + 4-amino-2-methyl-5-(diphosphooxymethyl)pyrimidine + 2 H(+) = thiamine phosphate + CO2 + diphosphate</text>
        <dbReference type="Rhea" id="RHEA:47844"/>
        <dbReference type="ChEBI" id="CHEBI:15378"/>
        <dbReference type="ChEBI" id="CHEBI:16526"/>
        <dbReference type="ChEBI" id="CHEBI:33019"/>
        <dbReference type="ChEBI" id="CHEBI:37575"/>
        <dbReference type="ChEBI" id="CHEBI:57841"/>
        <dbReference type="ChEBI" id="CHEBI:62899"/>
        <dbReference type="EC" id="2.5.1.3"/>
    </reaction>
</comment>
<sequence length="226" mass="24087">MNQNTGKFSGDTLVPTLAVYAVTDRHWLKPGQKLADQVRETLEAGATFVQLREKDLPENSEELRQEALEIQELCREYGVPFVLDDDAALAAEIGCDGIHVGQEDMEAGAVRELVGPDKILGVSAQTVDEALLAEERGADYLGVGAVFPTGSKDDAIEVDHDTLEAICKAVSIPVIAIGGITVDNVKELAGRGLVGVAVISAIFGADDIGAATRELSRNVDKYLLEK</sequence>
<feature type="binding site" evidence="9">
    <location>
        <begin position="50"/>
        <end position="54"/>
    </location>
    <ligand>
        <name>4-amino-2-methyl-5-(diphosphooxymethyl)pyrimidine</name>
        <dbReference type="ChEBI" id="CHEBI:57841"/>
    </ligand>
</feature>
<comment type="function">
    <text evidence="9">Condenses 4-methyl-5-(beta-hydroxyethyl)thiazole monophosphate (THZ-P) and 2-methyl-4-amino-5-hydroxymethyl pyrimidine pyrophosphate (HMP-PP) to form thiamine monophosphate (TMP).</text>
</comment>
<feature type="binding site" evidence="9">
    <location>
        <position position="85"/>
    </location>
    <ligand>
        <name>Mg(2+)</name>
        <dbReference type="ChEBI" id="CHEBI:18420"/>
    </ligand>
</feature>
<comment type="catalytic activity">
    <reaction evidence="6 9 10">
        <text>4-methyl-5-(2-phosphooxyethyl)-thiazole + 4-amino-2-methyl-5-(diphosphooxymethyl)pyrimidine + H(+) = thiamine phosphate + diphosphate</text>
        <dbReference type="Rhea" id="RHEA:22328"/>
        <dbReference type="ChEBI" id="CHEBI:15378"/>
        <dbReference type="ChEBI" id="CHEBI:33019"/>
        <dbReference type="ChEBI" id="CHEBI:37575"/>
        <dbReference type="ChEBI" id="CHEBI:57841"/>
        <dbReference type="ChEBI" id="CHEBI:58296"/>
        <dbReference type="EC" id="2.5.1.3"/>
    </reaction>
</comment>
<dbReference type="NCBIfam" id="TIGR00693">
    <property type="entry name" value="thiE"/>
    <property type="match status" value="1"/>
</dbReference>
<dbReference type="GO" id="GO:0000287">
    <property type="term" value="F:magnesium ion binding"/>
    <property type="evidence" value="ECO:0007669"/>
    <property type="project" value="UniProtKB-UniRule"/>
</dbReference>
<comment type="similarity">
    <text evidence="9 10">Belongs to the thiamine-phosphate synthase family.</text>
</comment>
<dbReference type="Gene3D" id="3.20.20.70">
    <property type="entry name" value="Aldolase class I"/>
    <property type="match status" value="1"/>
</dbReference>
<evidence type="ECO:0000256" key="6">
    <source>
        <dbReference type="ARBA" id="ARBA00047334"/>
    </source>
</evidence>
<evidence type="ECO:0000256" key="3">
    <source>
        <dbReference type="ARBA" id="ARBA00022723"/>
    </source>
</evidence>
<feature type="binding site" evidence="9">
    <location>
        <position position="152"/>
    </location>
    <ligand>
        <name>4-amino-2-methyl-5-(diphosphooxymethyl)pyrimidine</name>
        <dbReference type="ChEBI" id="CHEBI:57841"/>
    </ligand>
</feature>
<comment type="catalytic activity">
    <reaction evidence="7 9 10">
        <text>2-(2-carboxy-4-methylthiazol-5-yl)ethyl phosphate + 4-amino-2-methyl-5-(diphosphooxymethyl)pyrimidine + 2 H(+) = thiamine phosphate + CO2 + diphosphate</text>
        <dbReference type="Rhea" id="RHEA:47848"/>
        <dbReference type="ChEBI" id="CHEBI:15378"/>
        <dbReference type="ChEBI" id="CHEBI:16526"/>
        <dbReference type="ChEBI" id="CHEBI:33019"/>
        <dbReference type="ChEBI" id="CHEBI:37575"/>
        <dbReference type="ChEBI" id="CHEBI:57841"/>
        <dbReference type="ChEBI" id="CHEBI:62890"/>
        <dbReference type="EC" id="2.5.1.3"/>
    </reaction>
</comment>
<protein>
    <recommendedName>
        <fullName evidence="9">Thiamine-phosphate synthase</fullName>
        <shortName evidence="9">TP synthase</shortName>
        <shortName evidence="9">TPS</shortName>
        <ecNumber evidence="9">2.5.1.3</ecNumber>
    </recommendedName>
    <alternativeName>
        <fullName evidence="9">Thiamine-phosphate pyrophosphorylase</fullName>
        <shortName evidence="9">TMP pyrophosphorylase</shortName>
        <shortName evidence="9">TMP-PPase</shortName>
    </alternativeName>
</protein>
<dbReference type="PANTHER" id="PTHR20857:SF15">
    <property type="entry name" value="THIAMINE-PHOSPHATE SYNTHASE"/>
    <property type="match status" value="1"/>
</dbReference>
<feature type="binding site" evidence="9">
    <location>
        <begin position="199"/>
        <end position="200"/>
    </location>
    <ligand>
        <name>2-[(2R,5Z)-2-carboxy-4-methylthiazol-5(2H)-ylidene]ethyl phosphate</name>
        <dbReference type="ChEBI" id="CHEBI:62899"/>
    </ligand>
</feature>
<keyword evidence="3 9" id="KW-0479">Metal-binding</keyword>